<name>A0A964UZJ9_9PROT</name>
<organism evidence="1 2">
    <name type="scientific">Candidatus Fonsibacter lacus</name>
    <dbReference type="NCBI Taxonomy" id="2576439"/>
    <lineage>
        <taxon>Bacteria</taxon>
        <taxon>Pseudomonadati</taxon>
        <taxon>Pseudomonadota</taxon>
        <taxon>Alphaproteobacteria</taxon>
        <taxon>Candidatus Pelagibacterales</taxon>
        <taxon>Candidatus Pelagibacterales incertae sedis</taxon>
        <taxon>Candidatus Fonsibacter</taxon>
    </lineage>
</organism>
<dbReference type="Gene3D" id="2.60.120.200">
    <property type="match status" value="2"/>
</dbReference>
<dbReference type="InterPro" id="IPR013320">
    <property type="entry name" value="ConA-like_dom_sf"/>
</dbReference>
<gene>
    <name evidence="1" type="ORF">EBV32_00410</name>
</gene>
<dbReference type="EMBL" id="RGET01000002">
    <property type="protein sequence ID" value="NBN87547.1"/>
    <property type="molecule type" value="Genomic_DNA"/>
</dbReference>
<sequence>MIGLNGGLLGAQRSTNTSTAPGVWTANEQALLKRASAWPLSGDPYFACNSLLLHMDGSNGSTTFADSSNNAFTVTANGNAQISTTQSKFGGASALFDGTGDYLVSATSATAFNLSDDWTIEFWVYPTLADAVERTYVHVNAGGAGGIHIHQNGLVLKVDNGLVADYASGNVLTLNQWQYITVVKKSTLIYVFLGGSLLNTRTAQSYASGDRCQIGRYSTGGTTSDFAGYLDDLRITKGIARYTANFTPPTGPFLDVSTGGDPYFATTSLLLHMDGSNGSTTFTDSSSGGLTVTPSGNAQISTAQSKFGGASAAFDGSGDYLKCTNGTAFDFGSSAFTIEFFVRLNTVAPQFQNLVDCRTSSGSTIAPIIVASYSNFQFDVGSSNAISASGVFSVDTWYHVAVCKSGTTTRAFINGEQKGLTYTDNNTYTNTSAVNIGRYEPANVSFLNGYIDELRITKAARYTANFTPPAAPFPNL</sequence>
<proteinExistence type="predicted"/>
<dbReference type="Pfam" id="PF13385">
    <property type="entry name" value="Laminin_G_3"/>
    <property type="match status" value="2"/>
</dbReference>
<dbReference type="AlphaFoldDB" id="A0A964UZJ9"/>
<evidence type="ECO:0000313" key="1">
    <source>
        <dbReference type="EMBL" id="NBN87547.1"/>
    </source>
</evidence>
<accession>A0A964UZJ9</accession>
<evidence type="ECO:0000313" key="2">
    <source>
        <dbReference type="Proteomes" id="UP000713222"/>
    </source>
</evidence>
<comment type="caution">
    <text evidence="1">The sequence shown here is derived from an EMBL/GenBank/DDBJ whole genome shotgun (WGS) entry which is preliminary data.</text>
</comment>
<reference evidence="1" key="1">
    <citation type="submission" date="2018-10" db="EMBL/GenBank/DDBJ databases">
        <title>Iterative Subtractive Binning of Freshwater Chronoseries Metagenomes Recovers Nearly Complete Genomes from over Four Hundred Novel Species.</title>
        <authorList>
            <person name="Rodriguez-R L.M."/>
            <person name="Tsementzi D."/>
            <person name="Luo C."/>
            <person name="Konstantinidis K.T."/>
        </authorList>
    </citation>
    <scope>NUCLEOTIDE SEQUENCE</scope>
    <source>
        <strain evidence="1">WB7_6_001</strain>
    </source>
</reference>
<dbReference type="SUPFAM" id="SSF49899">
    <property type="entry name" value="Concanavalin A-like lectins/glucanases"/>
    <property type="match status" value="2"/>
</dbReference>
<dbReference type="PANTHER" id="PTHR42535">
    <property type="entry name" value="OOKINETE PROTEIN, PUTATIVE-RELATED"/>
    <property type="match status" value="1"/>
</dbReference>
<protein>
    <submittedName>
        <fullName evidence="1">LamG domain-containing protein</fullName>
    </submittedName>
</protein>
<dbReference type="PANTHER" id="PTHR42535:SF2">
    <property type="entry name" value="CHROMOSOME UNDETERMINED SCAFFOLD_146, WHOLE GENOME SHOTGUN SEQUENCE"/>
    <property type="match status" value="1"/>
</dbReference>
<dbReference type="Proteomes" id="UP000713222">
    <property type="component" value="Unassembled WGS sequence"/>
</dbReference>